<comment type="subunit">
    <text evidence="2 9">Tetramer of two alpha and two beta subunits.</text>
</comment>
<dbReference type="OrthoDB" id="9775440at2"/>
<dbReference type="PROSITE" id="PS50861">
    <property type="entry name" value="AA_TRNA_LIGASE_II_GLYAB"/>
    <property type="match status" value="1"/>
</dbReference>
<evidence type="ECO:0000256" key="1">
    <source>
        <dbReference type="ARBA" id="ARBA00008226"/>
    </source>
</evidence>
<dbReference type="GO" id="GO:0005524">
    <property type="term" value="F:ATP binding"/>
    <property type="evidence" value="ECO:0007669"/>
    <property type="project" value="UniProtKB-UniRule"/>
</dbReference>
<keyword evidence="10" id="KW-0812">Transmembrane</keyword>
<feature type="transmembrane region" description="Helical" evidence="10">
    <location>
        <begin position="636"/>
        <end position="654"/>
    </location>
</feature>
<dbReference type="Pfam" id="PF02092">
    <property type="entry name" value="tRNA_synt_2f"/>
    <property type="match status" value="1"/>
</dbReference>
<gene>
    <name evidence="9 11" type="primary">glyS</name>
    <name evidence="11" type="ORF">CEM_248</name>
</gene>
<evidence type="ECO:0000256" key="5">
    <source>
        <dbReference type="ARBA" id="ARBA00022840"/>
    </source>
</evidence>
<evidence type="ECO:0000256" key="6">
    <source>
        <dbReference type="ARBA" id="ARBA00022917"/>
    </source>
</evidence>
<feature type="transmembrane region" description="Helical" evidence="10">
    <location>
        <begin position="666"/>
        <end position="685"/>
    </location>
</feature>
<dbReference type="InterPro" id="IPR015944">
    <property type="entry name" value="Gly-tRNA-synth_bsu"/>
</dbReference>
<dbReference type="PATRIC" id="fig|1495769.3.peg.229"/>
<dbReference type="GO" id="GO:0004820">
    <property type="term" value="F:glycine-tRNA ligase activity"/>
    <property type="evidence" value="ECO:0007669"/>
    <property type="project" value="UniProtKB-UniRule"/>
</dbReference>
<dbReference type="Proteomes" id="UP000032420">
    <property type="component" value="Chromosome I"/>
</dbReference>
<keyword evidence="4 9" id="KW-0547">Nucleotide-binding</keyword>
<sequence>MSVKITLLIELGCEELPQYDSYNLSYNLEKNIINYFNLYKIIFDKSYVYNTPRRLSIIINNIEYNILDNYIEIIGPDIKIAIKNNQLTKKGIGFIKSKNINLKNLIIINTNKGKKIGYKYIKKSVSIKNILPKIIKISIEKISINNCMRWNIYNNKFCRPIRWLVILYGYDIIRIKLFGLLSNRITYGHRIHCFSPIILNNAKEYIYKLATLGNVIVDYNHRRKIIYNLIRQQALKINANIIIDNNLLNEVTGLVEWPIALIGNFNKYYLNIPYECIISTMKLNQKYFHIFDNKNKLLPKFLTIANIKSIDYKKIISDNERVINSRLCDAFFFFNSDIKIKLDYYRLNLKDIIFHPKLGSIAEKSNRLEIISANIANLIGGIKINAIRAAQLSKCDLVTKMVYEFPELQGIMGAHYAQKYGEKNDVVIAIYNQYLPKFSNDKIPQNKTSIAIALADKIDTIIGIFSIGLQPTGTKDPFALRRYTIGILNILIKSKYNLDLKNLLNLSINQYNILNKKKILIKVINYFYDKLCYWAINHGISKKFFFAIKALNVTNIFDFVKRMYILKQFNKNKYFLILVTSIKRILNILKKNNFFYKKYKLKINNNFFINNDEYYLFKIIIRIQSEIKILINNKNYYQALYILLSLITPIYNYFNNNIIIKKNKYVKYNIFALLNNLILLFFKVADISIFD</sequence>
<evidence type="ECO:0000256" key="7">
    <source>
        <dbReference type="ARBA" id="ARBA00023146"/>
    </source>
</evidence>
<keyword evidence="3 9" id="KW-0436">Ligase</keyword>
<reference evidence="12" key="1">
    <citation type="submission" date="2014-07" db="EMBL/GenBank/DDBJ databases">
        <authorList>
            <person name="Santos-Garcia D."/>
        </authorList>
    </citation>
    <scope>NUCLEOTIDE SEQUENCE [LARGE SCALE GENOMIC DNA]</scope>
</reference>
<evidence type="ECO:0000256" key="4">
    <source>
        <dbReference type="ARBA" id="ARBA00022741"/>
    </source>
</evidence>
<keyword evidence="10" id="KW-1133">Transmembrane helix</keyword>
<dbReference type="AlphaFoldDB" id="A0A078KES3"/>
<accession>A0A078KES3</accession>
<dbReference type="InterPro" id="IPR006194">
    <property type="entry name" value="Gly-tRNA-synth_heterodimer"/>
</dbReference>
<comment type="subcellular location">
    <subcellularLocation>
        <location evidence="9">Cytoplasm</location>
    </subcellularLocation>
</comment>
<dbReference type="EMBL" id="LM655252">
    <property type="protein sequence ID" value="CDZ16507.1"/>
    <property type="molecule type" value="Genomic_DNA"/>
</dbReference>
<keyword evidence="6 9" id="KW-0648">Protein biosynthesis</keyword>
<dbReference type="PANTHER" id="PTHR30075:SF2">
    <property type="entry name" value="GLYCINE--TRNA LIGASE, CHLOROPLASTIC_MITOCHONDRIAL 2"/>
    <property type="match status" value="1"/>
</dbReference>
<evidence type="ECO:0000256" key="2">
    <source>
        <dbReference type="ARBA" id="ARBA00011209"/>
    </source>
</evidence>
<evidence type="ECO:0000313" key="11">
    <source>
        <dbReference type="EMBL" id="CDZ16507.1"/>
    </source>
</evidence>
<dbReference type="NCBIfam" id="TIGR00211">
    <property type="entry name" value="glyS"/>
    <property type="match status" value="1"/>
</dbReference>
<keyword evidence="9" id="KW-0963">Cytoplasm</keyword>
<evidence type="ECO:0000256" key="8">
    <source>
        <dbReference type="ARBA" id="ARBA00047937"/>
    </source>
</evidence>
<dbReference type="SUPFAM" id="SSF109604">
    <property type="entry name" value="HD-domain/PDEase-like"/>
    <property type="match status" value="1"/>
</dbReference>
<dbReference type="GO" id="GO:0005829">
    <property type="term" value="C:cytosol"/>
    <property type="evidence" value="ECO:0007669"/>
    <property type="project" value="TreeGrafter"/>
</dbReference>
<comment type="similarity">
    <text evidence="1 9">Belongs to the class-II aminoacyl-tRNA synthetase family.</text>
</comment>
<keyword evidence="7 9" id="KW-0030">Aminoacyl-tRNA synthetase</keyword>
<keyword evidence="12" id="KW-1185">Reference proteome</keyword>
<evidence type="ECO:0000256" key="3">
    <source>
        <dbReference type="ARBA" id="ARBA00022598"/>
    </source>
</evidence>
<evidence type="ECO:0000256" key="9">
    <source>
        <dbReference type="HAMAP-Rule" id="MF_00255"/>
    </source>
</evidence>
<dbReference type="KEGG" id="eme:CEM_248"/>
<evidence type="ECO:0000256" key="10">
    <source>
        <dbReference type="SAM" id="Phobius"/>
    </source>
</evidence>
<protein>
    <recommendedName>
        <fullName evidence="9">Glycine--tRNA ligase beta subunit</fullName>
        <ecNumber evidence="9">6.1.1.14</ecNumber>
    </recommendedName>
    <alternativeName>
        <fullName evidence="9">Glycyl-tRNA synthetase beta subunit</fullName>
        <shortName evidence="9">GlyRS</shortName>
    </alternativeName>
</protein>
<dbReference type="HAMAP" id="MF_00255">
    <property type="entry name" value="Gly_tRNA_synth_beta"/>
    <property type="match status" value="1"/>
</dbReference>
<dbReference type="STRING" id="1495769.CEM_248"/>
<dbReference type="EC" id="6.1.1.14" evidence="9"/>
<evidence type="ECO:0000313" key="12">
    <source>
        <dbReference type="Proteomes" id="UP000032420"/>
    </source>
</evidence>
<dbReference type="HOGENOM" id="CLU_007220_2_2_6"/>
<keyword evidence="10" id="KW-0472">Membrane</keyword>
<proteinExistence type="inferred from homology"/>
<dbReference type="GO" id="GO:0006426">
    <property type="term" value="P:glycyl-tRNA aminoacylation"/>
    <property type="evidence" value="ECO:0007669"/>
    <property type="project" value="UniProtKB-UniRule"/>
</dbReference>
<organism evidence="11 12">
    <name type="scientific">Candidatus Johnevansia muelleri</name>
    <dbReference type="NCBI Taxonomy" id="1495769"/>
    <lineage>
        <taxon>Bacteria</taxon>
        <taxon>Pseudomonadati</taxon>
        <taxon>Pseudomonadota</taxon>
        <taxon>Gammaproteobacteria</taxon>
        <taxon>Candidatus Johnevansiales</taxon>
        <taxon>Candidatus Johnevansiaceae</taxon>
        <taxon>Candidatus Johnevansia</taxon>
    </lineage>
</organism>
<comment type="catalytic activity">
    <reaction evidence="8 9">
        <text>tRNA(Gly) + glycine + ATP = glycyl-tRNA(Gly) + AMP + diphosphate</text>
        <dbReference type="Rhea" id="RHEA:16013"/>
        <dbReference type="Rhea" id="RHEA-COMP:9664"/>
        <dbReference type="Rhea" id="RHEA-COMP:9683"/>
        <dbReference type="ChEBI" id="CHEBI:30616"/>
        <dbReference type="ChEBI" id="CHEBI:33019"/>
        <dbReference type="ChEBI" id="CHEBI:57305"/>
        <dbReference type="ChEBI" id="CHEBI:78442"/>
        <dbReference type="ChEBI" id="CHEBI:78522"/>
        <dbReference type="ChEBI" id="CHEBI:456215"/>
        <dbReference type="EC" id="6.1.1.14"/>
    </reaction>
</comment>
<keyword evidence="5 9" id="KW-0067">ATP-binding</keyword>
<dbReference type="PRINTS" id="PR01045">
    <property type="entry name" value="TRNASYNTHGB"/>
</dbReference>
<dbReference type="PANTHER" id="PTHR30075">
    <property type="entry name" value="GLYCYL-TRNA SYNTHETASE"/>
    <property type="match status" value="1"/>
</dbReference>
<name>A0A078KES3_9GAMM</name>